<proteinExistence type="predicted"/>
<evidence type="ECO:0000313" key="1">
    <source>
        <dbReference type="EMBL" id="TCB55779.1"/>
    </source>
</evidence>
<reference evidence="1 2" key="1">
    <citation type="submission" date="2019-02" db="EMBL/GenBank/DDBJ databases">
        <title>High diversity of culturable Acinetobacter species in natural soil and water ecosystems.</title>
        <authorList>
            <person name="Radolfova-Krizova L."/>
            <person name="Nemec A."/>
        </authorList>
    </citation>
    <scope>NUCLEOTIDE SEQUENCE [LARGE SCALE GENOMIC DNA]</scope>
    <source>
        <strain evidence="1 2">ANC 4281</strain>
    </source>
</reference>
<dbReference type="Proteomes" id="UP000291380">
    <property type="component" value="Unassembled WGS sequence"/>
</dbReference>
<dbReference type="AlphaFoldDB" id="A0A4R0EGQ6"/>
<dbReference type="RefSeq" id="WP_131271995.1">
    <property type="nucleotide sequence ID" value="NZ_SJOA01000025.1"/>
</dbReference>
<evidence type="ECO:0000313" key="2">
    <source>
        <dbReference type="Proteomes" id="UP000291380"/>
    </source>
</evidence>
<comment type="caution">
    <text evidence="1">The sequence shown here is derived from an EMBL/GenBank/DDBJ whole genome shotgun (WGS) entry which is preliminary data.</text>
</comment>
<sequence>MKKNSDQAINDFCYAIYRIAQKDYELAGEPIEKANFFLRCLVIMNDLKMIDGSIIHNNQTLTYIVNQEKYTFWLVEVPEPNDKFSFVDYLTNEITRIFYNLDPGNFER</sequence>
<gene>
    <name evidence="1" type="ORF">E0H85_14790</name>
</gene>
<dbReference type="EMBL" id="SJOA01000025">
    <property type="protein sequence ID" value="TCB55779.1"/>
    <property type="molecule type" value="Genomic_DNA"/>
</dbReference>
<name>A0A4R0EGQ6_9GAMM</name>
<accession>A0A4R0EGQ6</accession>
<protein>
    <submittedName>
        <fullName evidence="1">Uncharacterized protein</fullName>
    </submittedName>
</protein>
<dbReference type="OrthoDB" id="6694587at2"/>
<organism evidence="1 2">
    <name type="scientific">Acinetobacter terrae</name>
    <dbReference type="NCBI Taxonomy" id="2731247"/>
    <lineage>
        <taxon>Bacteria</taxon>
        <taxon>Pseudomonadati</taxon>
        <taxon>Pseudomonadota</taxon>
        <taxon>Gammaproteobacteria</taxon>
        <taxon>Moraxellales</taxon>
        <taxon>Moraxellaceae</taxon>
        <taxon>Acinetobacter</taxon>
        <taxon>Acinetobacter Taxon 24</taxon>
    </lineage>
</organism>